<name>A0A976R8W9_9VIRU</name>
<reference evidence="1" key="1">
    <citation type="submission" date="2022-02" db="EMBL/GenBank/DDBJ databases">
        <title>Towards deciphering the DNA virus diversity associated with rodent species in the families Cricetidae and Heteromyidae.</title>
        <authorList>
            <person name="Lund M."/>
            <person name="Larsen B.B."/>
            <person name="Gryseels S."/>
            <person name="Kraberger S."/>
            <person name="Rowsey D.M."/>
            <person name="Steger L."/>
            <person name="Yule K.M."/>
            <person name="Upham N.S."/>
            <person name="Worobey M."/>
            <person name="Van Doorslaer K."/>
            <person name="Varsani A."/>
        </authorList>
    </citation>
    <scope>NUCLEOTIDE SEQUENCE</scope>
    <source>
        <strain evidence="1">NeonRodF1_68</strain>
    </source>
</reference>
<protein>
    <submittedName>
        <fullName evidence="1">Uncharacterized protein</fullName>
    </submittedName>
</protein>
<accession>A0A976R8W9</accession>
<dbReference type="EMBL" id="OM869696">
    <property type="protein sequence ID" value="UPW41923.1"/>
    <property type="molecule type" value="Genomic_DNA"/>
</dbReference>
<organism evidence="1">
    <name type="scientific">Dipodfec virus RodF1_68</name>
    <dbReference type="NCBI Taxonomy" id="2929308"/>
    <lineage>
        <taxon>Viruses</taxon>
        <taxon>Monodnaviria</taxon>
        <taxon>Sangervirae</taxon>
        <taxon>Phixviricota</taxon>
        <taxon>Malgrandaviricetes</taxon>
        <taxon>Petitvirales</taxon>
        <taxon>Microviridae</taxon>
    </lineage>
</organism>
<sequence length="107" mass="12128">MLLKDFLSNSISLDASDLRIDLITYLSASSEMRRSAASHRLITEFCQQYPALASVHTACCVDLVVSFTEPKRMQALQEENKDFTKVQFLEKVIDEMPELVELSLILS</sequence>
<proteinExistence type="predicted"/>
<evidence type="ECO:0000313" key="1">
    <source>
        <dbReference type="EMBL" id="UPW41923.1"/>
    </source>
</evidence>